<evidence type="ECO:0000256" key="5">
    <source>
        <dbReference type="HAMAP-Rule" id="MF_01145"/>
    </source>
</evidence>
<dbReference type="Gene3D" id="3.10.50.40">
    <property type="match status" value="1"/>
</dbReference>
<dbReference type="PROSITE" id="PS50198">
    <property type="entry name" value="PPIC_PPIASE_2"/>
    <property type="match status" value="1"/>
</dbReference>
<dbReference type="InterPro" id="IPR046357">
    <property type="entry name" value="PPIase_dom_sf"/>
</dbReference>
<dbReference type="PROSITE" id="PS01096">
    <property type="entry name" value="PPIC_PPIASE_1"/>
    <property type="match status" value="1"/>
</dbReference>
<accession>A0A0J1HXP5</accession>
<dbReference type="InterPro" id="IPR050245">
    <property type="entry name" value="PrsA_foldase"/>
</dbReference>
<dbReference type="PATRIC" id="fig|1392.242.peg.5576"/>
<reference evidence="7 8" key="1">
    <citation type="submission" date="2015-05" db="EMBL/GenBank/DDBJ databases">
        <title>Whole genome sequence and identification of bacterial endophytes from Costus igneus.</title>
        <authorList>
            <person name="Lee Y.P."/>
            <person name="Gan H.M."/>
            <person name="Eng W."/>
            <person name="Wheatley M.S."/>
            <person name="Caraballo A."/>
            <person name="Polter S."/>
            <person name="Savka M.A."/>
            <person name="Hudson A.O."/>
        </authorList>
    </citation>
    <scope>NUCLEOTIDE SEQUENCE [LARGE SCALE GENOMIC DNA]</scope>
    <source>
        <strain evidence="7 8">RIT375</strain>
    </source>
</reference>
<evidence type="ECO:0000313" key="8">
    <source>
        <dbReference type="Proteomes" id="UP000035904"/>
    </source>
</evidence>
<evidence type="ECO:0000313" key="7">
    <source>
        <dbReference type="EMBL" id="KLV18461.1"/>
    </source>
</evidence>
<keyword evidence="3 5" id="KW-0697">Rotamase</keyword>
<dbReference type="AlphaFoldDB" id="A0A0J1HXP5"/>
<gene>
    <name evidence="5" type="primary">prsA</name>
    <name evidence="7" type="ORF">ABW01_12780</name>
</gene>
<dbReference type="GO" id="GO:0003755">
    <property type="term" value="F:peptidyl-prolyl cis-trans isomerase activity"/>
    <property type="evidence" value="ECO:0007669"/>
    <property type="project" value="UniProtKB-UniRule"/>
</dbReference>
<organism evidence="7 8">
    <name type="scientific">Bacillus anthracis</name>
    <name type="common">anthrax bacterium</name>
    <dbReference type="NCBI Taxonomy" id="1392"/>
    <lineage>
        <taxon>Bacteria</taxon>
        <taxon>Bacillati</taxon>
        <taxon>Bacillota</taxon>
        <taxon>Bacilli</taxon>
        <taxon>Bacillales</taxon>
        <taxon>Bacillaceae</taxon>
        <taxon>Bacillus</taxon>
        <taxon>Bacillus cereus group</taxon>
    </lineage>
</organism>
<comment type="subcellular location">
    <subcellularLocation>
        <location evidence="5">Cell membrane</location>
        <topology evidence="5">Lipid-anchor</topology>
    </subcellularLocation>
</comment>
<keyword evidence="4 5" id="KW-0413">Isomerase</keyword>
<comment type="similarity">
    <text evidence="5">Belongs to the PrsA family.</text>
</comment>
<dbReference type="HAMAP" id="MF_01145">
    <property type="entry name" value="Foldase_PrsA"/>
    <property type="match status" value="1"/>
</dbReference>
<evidence type="ECO:0000256" key="2">
    <source>
        <dbReference type="ARBA" id="ARBA00022729"/>
    </source>
</evidence>
<proteinExistence type="inferred from homology"/>
<sequence length="299" mass="33831">MKIKVKQLLVTGITLTTISLVGGCSLFDGNSADYAAKTDSGTITKEQLYEHMVDKVGERTLDELITLKVLEKKYKVSNGEIDDEIKRLKAEFGNTFKDFLAQNGVSNEEQLRDVIKLDKLKQKLALDHIKVKEKDLKDLYQQKKPELRVSHILVADEQQAKDIKGKIDAGEDFGSLAKEFSLDVATKEKGGDIGYFKDGDMLQPFQDAARKLKPGEVSQPVHTDFGYHIIKLIDEKKLPSFEKMKPQLESELITKKIDQSKINAEIQKLLDKEHIKIGEDKLKDLYKNNSKSIEQPTPK</sequence>
<evidence type="ECO:0000256" key="1">
    <source>
        <dbReference type="ARBA" id="ARBA00000971"/>
    </source>
</evidence>
<dbReference type="RefSeq" id="WP_042866271.1">
    <property type="nucleotide sequence ID" value="NZ_LDPG01000007.1"/>
</dbReference>
<dbReference type="SUPFAM" id="SSF54534">
    <property type="entry name" value="FKBP-like"/>
    <property type="match status" value="1"/>
</dbReference>
<dbReference type="PROSITE" id="PS51257">
    <property type="entry name" value="PROKAR_LIPOPROTEIN"/>
    <property type="match status" value="1"/>
</dbReference>
<dbReference type="GO" id="GO:0006457">
    <property type="term" value="P:protein folding"/>
    <property type="evidence" value="ECO:0007669"/>
    <property type="project" value="UniProtKB-UniRule"/>
</dbReference>
<keyword evidence="5" id="KW-0449">Lipoprotein</keyword>
<name>A0A0J1HXP5_BACAN</name>
<feature type="domain" description="PpiC" evidence="6">
    <location>
        <begin position="144"/>
        <end position="234"/>
    </location>
</feature>
<evidence type="ECO:0000256" key="4">
    <source>
        <dbReference type="ARBA" id="ARBA00023235"/>
    </source>
</evidence>
<keyword evidence="5" id="KW-0472">Membrane</keyword>
<comment type="function">
    <text evidence="5">Plays a major role in protein secretion by helping the post-translocational extracellular folding of several secreted proteins.</text>
</comment>
<keyword evidence="5" id="KW-1003">Cell membrane</keyword>
<dbReference type="InterPro" id="IPR000297">
    <property type="entry name" value="PPIase_PpiC"/>
</dbReference>
<dbReference type="Pfam" id="PF00639">
    <property type="entry name" value="Rotamase"/>
    <property type="match status" value="1"/>
</dbReference>
<dbReference type="EMBL" id="LDPG01000007">
    <property type="protein sequence ID" value="KLV18461.1"/>
    <property type="molecule type" value="Genomic_DNA"/>
</dbReference>
<dbReference type="GO" id="GO:0005886">
    <property type="term" value="C:plasma membrane"/>
    <property type="evidence" value="ECO:0007669"/>
    <property type="project" value="UniProtKB-SubCell"/>
</dbReference>
<dbReference type="InterPro" id="IPR023058">
    <property type="entry name" value="PPIase_PpiC_CS"/>
</dbReference>
<keyword evidence="5" id="KW-0564">Palmitate</keyword>
<dbReference type="EC" id="5.2.1.8" evidence="5"/>
<comment type="caution">
    <text evidence="7">The sequence shown here is derived from an EMBL/GenBank/DDBJ whole genome shotgun (WGS) entry which is preliminary data.</text>
</comment>
<comment type="catalytic activity">
    <reaction evidence="1 5">
        <text>[protein]-peptidylproline (omega=180) = [protein]-peptidylproline (omega=0)</text>
        <dbReference type="Rhea" id="RHEA:16237"/>
        <dbReference type="Rhea" id="RHEA-COMP:10747"/>
        <dbReference type="Rhea" id="RHEA-COMP:10748"/>
        <dbReference type="ChEBI" id="CHEBI:83833"/>
        <dbReference type="ChEBI" id="CHEBI:83834"/>
        <dbReference type="EC" id="5.2.1.8"/>
    </reaction>
</comment>
<dbReference type="PANTHER" id="PTHR47245">
    <property type="entry name" value="PEPTIDYLPROLYL ISOMERASE"/>
    <property type="match status" value="1"/>
</dbReference>
<protein>
    <recommendedName>
        <fullName evidence="5">Foldase protein PrsA</fullName>
        <ecNumber evidence="5">5.2.1.8</ecNumber>
    </recommendedName>
</protein>
<keyword evidence="2 5" id="KW-0732">Signal</keyword>
<dbReference type="Proteomes" id="UP000035904">
    <property type="component" value="Unassembled WGS sequence"/>
</dbReference>
<evidence type="ECO:0000259" key="6">
    <source>
        <dbReference type="PROSITE" id="PS50198"/>
    </source>
</evidence>
<dbReference type="InterPro" id="IPR023059">
    <property type="entry name" value="Foldase_PrsA"/>
</dbReference>
<evidence type="ECO:0000256" key="3">
    <source>
        <dbReference type="ARBA" id="ARBA00023110"/>
    </source>
</evidence>
<dbReference type="PANTHER" id="PTHR47245:SF1">
    <property type="entry name" value="FOLDASE PROTEIN PRSA"/>
    <property type="match status" value="1"/>
</dbReference>